<evidence type="ECO:0000259" key="11">
    <source>
        <dbReference type="Pfam" id="PF07730"/>
    </source>
</evidence>
<protein>
    <recommendedName>
        <fullName evidence="2">histidine kinase</fullName>
        <ecNumber evidence="2">2.7.13.3</ecNumber>
    </recommendedName>
</protein>
<proteinExistence type="predicted"/>
<dbReference type="STRING" id="1219011.GCA_001895045_00998"/>
<keyword evidence="3" id="KW-0597">Phosphoprotein</keyword>
<evidence type="ECO:0000256" key="4">
    <source>
        <dbReference type="ARBA" id="ARBA00022679"/>
    </source>
</evidence>
<accession>A0A2X4TMK4</accession>
<feature type="transmembrane region" description="Helical" evidence="9">
    <location>
        <begin position="116"/>
        <end position="136"/>
    </location>
</feature>
<name>A0A2X4TMK4_9NOCA</name>
<keyword evidence="9" id="KW-0472">Membrane</keyword>
<keyword evidence="7" id="KW-0067">ATP-binding</keyword>
<keyword evidence="5" id="KW-0547">Nucleotide-binding</keyword>
<evidence type="ECO:0000256" key="1">
    <source>
        <dbReference type="ARBA" id="ARBA00000085"/>
    </source>
</evidence>
<dbReference type="PANTHER" id="PTHR24421:SF10">
    <property type="entry name" value="NITRATE_NITRITE SENSOR PROTEIN NARQ"/>
    <property type="match status" value="1"/>
</dbReference>
<dbReference type="Gene3D" id="3.30.565.10">
    <property type="entry name" value="Histidine kinase-like ATPase, C-terminal domain"/>
    <property type="match status" value="1"/>
</dbReference>
<dbReference type="InterPro" id="IPR050482">
    <property type="entry name" value="Sensor_HK_TwoCompSys"/>
</dbReference>
<dbReference type="GO" id="GO:0005524">
    <property type="term" value="F:ATP binding"/>
    <property type="evidence" value="ECO:0007669"/>
    <property type="project" value="UniProtKB-KW"/>
</dbReference>
<dbReference type="Proteomes" id="UP000249091">
    <property type="component" value="Chromosome 1"/>
</dbReference>
<dbReference type="Pfam" id="PF07730">
    <property type="entry name" value="HisKA_3"/>
    <property type="match status" value="1"/>
</dbReference>
<evidence type="ECO:0000256" key="9">
    <source>
        <dbReference type="SAM" id="Phobius"/>
    </source>
</evidence>
<keyword evidence="9" id="KW-1133">Transmembrane helix</keyword>
<evidence type="ECO:0000256" key="6">
    <source>
        <dbReference type="ARBA" id="ARBA00022777"/>
    </source>
</evidence>
<feature type="domain" description="Putative sensor" evidence="12">
    <location>
        <begin position="30"/>
        <end position="206"/>
    </location>
</feature>
<keyword evidence="4 13" id="KW-0808">Transferase</keyword>
<feature type="transmembrane region" description="Helical" evidence="9">
    <location>
        <begin position="174"/>
        <end position="195"/>
    </location>
</feature>
<evidence type="ECO:0000256" key="3">
    <source>
        <dbReference type="ARBA" id="ARBA00022553"/>
    </source>
</evidence>
<dbReference type="GO" id="GO:0046983">
    <property type="term" value="F:protein dimerization activity"/>
    <property type="evidence" value="ECO:0007669"/>
    <property type="project" value="InterPro"/>
</dbReference>
<dbReference type="KEGG" id="rcr:NCTC10994_00155"/>
<feature type="transmembrane region" description="Helical" evidence="9">
    <location>
        <begin position="29"/>
        <end position="49"/>
    </location>
</feature>
<feature type="transmembrane region" description="Helical" evidence="9">
    <location>
        <begin position="55"/>
        <end position="74"/>
    </location>
</feature>
<evidence type="ECO:0000256" key="7">
    <source>
        <dbReference type="ARBA" id="ARBA00022840"/>
    </source>
</evidence>
<dbReference type="EMBL" id="LS483468">
    <property type="protein sequence ID" value="SQI28411.1"/>
    <property type="molecule type" value="Genomic_DNA"/>
</dbReference>
<evidence type="ECO:0000259" key="10">
    <source>
        <dbReference type="Pfam" id="PF02518"/>
    </source>
</evidence>
<sequence>MTAVRDAWPTTLREKATATATQAVLATKWLVLGAGTAILALVLAIALITVALLSLVGIGLLLLGPILSAVRWIAQLERRRLAAMGRSVRSPYGPVPTDWHAAWQFLRADPGPRRDVAWIGIHATFGLVVGLLPLQFLSNAIQELTTPLWWHVVSPGAATFVGGLVSVTTWTDAWWALVAGLVWATLWLALSPSLLNAQVAPGVRLLAPHPDFDLSERVAVLTATRAAALDAHAVELRRIERALHDGTQNRLVTVAVLTGAARQALARDPATADPLLERAQQSAELALAELRSVVRSILPPVLESEGLPGALSALAAQCAVETRVDTHVSPRCPVALEAVAYFTVAEALTNVTRHSGAQRADVRVHRQGDTLVVEVEDDGIGGAVVRPGSGLAGIQGRVEAHDGTLEVHSPAGGPTLVTAVIPCG</sequence>
<evidence type="ECO:0000256" key="5">
    <source>
        <dbReference type="ARBA" id="ARBA00022741"/>
    </source>
</evidence>
<dbReference type="Pfam" id="PF13796">
    <property type="entry name" value="Sensor"/>
    <property type="match status" value="1"/>
</dbReference>
<dbReference type="CDD" id="cd16917">
    <property type="entry name" value="HATPase_UhpB-NarQ-NarX-like"/>
    <property type="match status" value="1"/>
</dbReference>
<dbReference type="PANTHER" id="PTHR24421">
    <property type="entry name" value="NITRATE/NITRITE SENSOR PROTEIN NARX-RELATED"/>
    <property type="match status" value="1"/>
</dbReference>
<evidence type="ECO:0000313" key="13">
    <source>
        <dbReference type="EMBL" id="SQI28411.1"/>
    </source>
</evidence>
<dbReference type="SUPFAM" id="SSF55874">
    <property type="entry name" value="ATPase domain of HSP90 chaperone/DNA topoisomerase II/histidine kinase"/>
    <property type="match status" value="1"/>
</dbReference>
<feature type="domain" description="Signal transduction histidine kinase subgroup 3 dimerisation and phosphoacceptor" evidence="11">
    <location>
        <begin position="235"/>
        <end position="301"/>
    </location>
</feature>
<dbReference type="RefSeq" id="WP_197713472.1">
    <property type="nucleotide sequence ID" value="NZ_JAFBBL010000001.1"/>
</dbReference>
<organism evidence="13 14">
    <name type="scientific">Rhodococcus coprophilus</name>
    <dbReference type="NCBI Taxonomy" id="38310"/>
    <lineage>
        <taxon>Bacteria</taxon>
        <taxon>Bacillati</taxon>
        <taxon>Actinomycetota</taxon>
        <taxon>Actinomycetes</taxon>
        <taxon>Mycobacteriales</taxon>
        <taxon>Nocardiaceae</taxon>
        <taxon>Rhodococcus</taxon>
    </lineage>
</organism>
<dbReference type="EC" id="2.7.13.3" evidence="2"/>
<keyword evidence="6 13" id="KW-0418">Kinase</keyword>
<evidence type="ECO:0000313" key="14">
    <source>
        <dbReference type="Proteomes" id="UP000249091"/>
    </source>
</evidence>
<keyword evidence="8" id="KW-0902">Two-component regulatory system</keyword>
<feature type="domain" description="Histidine kinase/HSP90-like ATPase" evidence="10">
    <location>
        <begin position="343"/>
        <end position="422"/>
    </location>
</feature>
<evidence type="ECO:0000259" key="12">
    <source>
        <dbReference type="Pfam" id="PF13796"/>
    </source>
</evidence>
<dbReference type="Gene3D" id="1.20.5.1930">
    <property type="match status" value="1"/>
</dbReference>
<dbReference type="GO" id="GO:0016020">
    <property type="term" value="C:membrane"/>
    <property type="evidence" value="ECO:0007669"/>
    <property type="project" value="InterPro"/>
</dbReference>
<dbReference type="InterPro" id="IPR036890">
    <property type="entry name" value="HATPase_C_sf"/>
</dbReference>
<dbReference type="GO" id="GO:0000155">
    <property type="term" value="F:phosphorelay sensor kinase activity"/>
    <property type="evidence" value="ECO:0007669"/>
    <property type="project" value="InterPro"/>
</dbReference>
<keyword evidence="9" id="KW-0812">Transmembrane</keyword>
<keyword evidence="14" id="KW-1185">Reference proteome</keyword>
<gene>
    <name evidence="13" type="primary">desK_1</name>
    <name evidence="13" type="ORF">NCTC10994_00155</name>
</gene>
<dbReference type="InterPro" id="IPR011712">
    <property type="entry name" value="Sig_transdc_His_kin_sub3_dim/P"/>
</dbReference>
<dbReference type="InterPro" id="IPR003594">
    <property type="entry name" value="HATPase_dom"/>
</dbReference>
<dbReference type="InterPro" id="IPR025828">
    <property type="entry name" value="Put_sensor_dom"/>
</dbReference>
<reference evidence="13 14" key="1">
    <citation type="submission" date="2018-06" db="EMBL/GenBank/DDBJ databases">
        <authorList>
            <consortium name="Pathogen Informatics"/>
            <person name="Doyle S."/>
        </authorList>
    </citation>
    <scope>NUCLEOTIDE SEQUENCE [LARGE SCALE GENOMIC DNA]</scope>
    <source>
        <strain evidence="13 14">NCTC10994</strain>
    </source>
</reference>
<evidence type="ECO:0000256" key="8">
    <source>
        <dbReference type="ARBA" id="ARBA00023012"/>
    </source>
</evidence>
<dbReference type="AlphaFoldDB" id="A0A2X4TMK4"/>
<evidence type="ECO:0000256" key="2">
    <source>
        <dbReference type="ARBA" id="ARBA00012438"/>
    </source>
</evidence>
<comment type="catalytic activity">
    <reaction evidence="1">
        <text>ATP + protein L-histidine = ADP + protein N-phospho-L-histidine.</text>
        <dbReference type="EC" id="2.7.13.3"/>
    </reaction>
</comment>
<dbReference type="Pfam" id="PF02518">
    <property type="entry name" value="HATPase_c"/>
    <property type="match status" value="1"/>
</dbReference>
<feature type="transmembrane region" description="Helical" evidence="9">
    <location>
        <begin position="148"/>
        <end position="167"/>
    </location>
</feature>